<name>A0A2N7VLU9_9BURK</name>
<dbReference type="InterPro" id="IPR003593">
    <property type="entry name" value="AAA+_ATPase"/>
</dbReference>
<gene>
    <name evidence="2" type="ORF">C0Z18_18015</name>
</gene>
<dbReference type="PANTHER" id="PTHR37291">
    <property type="entry name" value="5-METHYLCYTOSINE-SPECIFIC RESTRICTION ENZYME B"/>
    <property type="match status" value="1"/>
</dbReference>
<protein>
    <submittedName>
        <fullName evidence="2">AAA family ATPase</fullName>
    </submittedName>
</protein>
<dbReference type="Pfam" id="PF14338">
    <property type="entry name" value="Mrr_N"/>
    <property type="match status" value="1"/>
</dbReference>
<dbReference type="OrthoDB" id="9781481at2"/>
<dbReference type="Pfam" id="PF07728">
    <property type="entry name" value="AAA_5"/>
    <property type="match status" value="1"/>
</dbReference>
<dbReference type="InterPro" id="IPR025745">
    <property type="entry name" value="Mrr-like_N_dom"/>
</dbReference>
<dbReference type="InterPro" id="IPR052934">
    <property type="entry name" value="Methyl-DNA_Rec/Restrict_Enz"/>
</dbReference>
<dbReference type="Proteomes" id="UP000235616">
    <property type="component" value="Unassembled WGS sequence"/>
</dbReference>
<comment type="caution">
    <text evidence="2">The sequence shown here is derived from an EMBL/GenBank/DDBJ whole genome shotgun (WGS) entry which is preliminary data.</text>
</comment>
<dbReference type="SMART" id="SM00382">
    <property type="entry name" value="AAA"/>
    <property type="match status" value="1"/>
</dbReference>
<dbReference type="RefSeq" id="WP_102646785.1">
    <property type="nucleotide sequence ID" value="NZ_PNYA01000016.1"/>
</dbReference>
<dbReference type="GO" id="GO:0005524">
    <property type="term" value="F:ATP binding"/>
    <property type="evidence" value="ECO:0007669"/>
    <property type="project" value="InterPro"/>
</dbReference>
<dbReference type="EMBL" id="PNYA01000016">
    <property type="protein sequence ID" value="PMS18129.1"/>
    <property type="molecule type" value="Genomic_DNA"/>
</dbReference>
<evidence type="ECO:0000313" key="3">
    <source>
        <dbReference type="Proteomes" id="UP000235616"/>
    </source>
</evidence>
<dbReference type="Gene3D" id="3.40.50.300">
    <property type="entry name" value="P-loop containing nucleotide triphosphate hydrolases"/>
    <property type="match status" value="1"/>
</dbReference>
<reference evidence="2 3" key="1">
    <citation type="submission" date="2018-01" db="EMBL/GenBank/DDBJ databases">
        <title>Whole genome analyses suggest that Burkholderia sensu lato contains two further novel genera in the rhizoxinica-symbiotica group Mycetohabitans gen. nov., and Trinickia gen. nov.: implications for the evolution of diazotrophy and nodulation in the Burkholderiaceae.</title>
        <authorList>
            <person name="Estrada-de los Santos P."/>
            <person name="Palmer M."/>
            <person name="Chavez-Ramirez B."/>
            <person name="Beukes C."/>
            <person name="Steenkamp E.T."/>
            <person name="Hirsch A.M."/>
            <person name="Manyaka P."/>
            <person name="Maluk M."/>
            <person name="Lafos M."/>
            <person name="Crook M."/>
            <person name="Gross E."/>
            <person name="Simon M.F."/>
            <person name="Bueno dos Reis Junior F."/>
            <person name="Poole P.S."/>
            <person name="Venter S.N."/>
            <person name="James E.K."/>
        </authorList>
    </citation>
    <scope>NUCLEOTIDE SEQUENCE [LARGE SCALE GENOMIC DNA]</scope>
    <source>
        <strain evidence="2 3">GIMN1.004</strain>
    </source>
</reference>
<dbReference type="SUPFAM" id="SSF52540">
    <property type="entry name" value="P-loop containing nucleoside triphosphate hydrolases"/>
    <property type="match status" value="1"/>
</dbReference>
<proteinExistence type="predicted"/>
<dbReference type="CDD" id="cd00009">
    <property type="entry name" value="AAA"/>
    <property type="match status" value="1"/>
</dbReference>
<dbReference type="PANTHER" id="PTHR37291:SF1">
    <property type="entry name" value="TYPE IV METHYL-DIRECTED RESTRICTION ENZYME ECOKMCRB SUBUNIT"/>
    <property type="match status" value="1"/>
</dbReference>
<dbReference type="InterPro" id="IPR027417">
    <property type="entry name" value="P-loop_NTPase"/>
</dbReference>
<organism evidence="2 3">
    <name type="scientific">Trinickia dabaoshanensis</name>
    <dbReference type="NCBI Taxonomy" id="564714"/>
    <lineage>
        <taxon>Bacteria</taxon>
        <taxon>Pseudomonadati</taxon>
        <taxon>Pseudomonadota</taxon>
        <taxon>Betaproteobacteria</taxon>
        <taxon>Burkholderiales</taxon>
        <taxon>Burkholderiaceae</taxon>
        <taxon>Trinickia</taxon>
    </lineage>
</organism>
<keyword evidence="3" id="KW-1185">Reference proteome</keyword>
<sequence length="612" mass="68773">MTTATEERKNRFTKYFPLLLDALRSVDPNPMRPAEALAWIRANASVADDDLARHIKGGGQSIFENDVHWTRFYLAKAGLVSNAKRGLWGLTPDGRGAHLTPERTWDLYVRIRDANRPRNVASEDEATAPDLGADQDDDKAYWFVGAQWEAGEQLQRFLSEGVWQNGYEDQFLDQVRKIRPGDQIAIKAAFVQKRHLPFDVGGKSVSAMRIKATGTVLENSGDGRTVRVAWDPVSAPRDWFFYTYRNTIAQVDPEAEDGRRLIEFAFKGALQDYAWFLAQPYWKEKYGGRAGVVAVNNAVGTASVEDEEEVAEEISPSYTVDQIVADGCFLSVEELTVLLDRWRTKKNMILQGPPGTGKTWLAKRLGFALVGSDDRDATRSRLRIVQFHPSLAYEDFVRGWRPAGNGQLALVDGILMQAIQAAESEPDLPFVLVIEEVNRGNPAQIFGEMLTLLEASKRHRSEAMELAYRKEPGERIHVPDNLYVIGTMNVADRSLAIVDLALRRRFAFVDLEPRFGAPWRAWGAAHGLDDGLIAEIERRIVDLNGKIEKTVSLGAQFRIGHSYLTPDGRVDNGVEWFRAKVESEIGPLLDEYWYDAPETARELRQKLLAGLV</sequence>
<dbReference type="AlphaFoldDB" id="A0A2N7VLU9"/>
<feature type="domain" description="AAA+ ATPase" evidence="1">
    <location>
        <begin position="344"/>
        <end position="512"/>
    </location>
</feature>
<dbReference type="GO" id="GO:0016887">
    <property type="term" value="F:ATP hydrolysis activity"/>
    <property type="evidence" value="ECO:0007669"/>
    <property type="project" value="InterPro"/>
</dbReference>
<evidence type="ECO:0000313" key="2">
    <source>
        <dbReference type="EMBL" id="PMS18129.1"/>
    </source>
</evidence>
<accession>A0A2N7VLU9</accession>
<dbReference type="InterPro" id="IPR011704">
    <property type="entry name" value="ATPase_dyneun-rel_AAA"/>
</dbReference>
<evidence type="ECO:0000259" key="1">
    <source>
        <dbReference type="SMART" id="SM00382"/>
    </source>
</evidence>